<dbReference type="AlphaFoldDB" id="A0A2A2TE18"/>
<evidence type="ECO:0000313" key="2">
    <source>
        <dbReference type="EMBL" id="PAX51941.1"/>
    </source>
</evidence>
<proteinExistence type="predicted"/>
<dbReference type="Proteomes" id="UP000218238">
    <property type="component" value="Unassembled WGS sequence"/>
</dbReference>
<sequence>MTNSSSSVSDLQKVIENYNPFDRSLVVRSHDVWNQSFPDVPSINAYASDAVFQAIEQVKSGKRSVIGITIKAEKGLGKSHLVSRIRHSLQKQGECFFVYMSEVDYGDLNRISSKFLNTLAISLKQPGSQGVMQWQELAAALVNELYKSNHSPEHFIKKFPGALAKNPNIIDIMTAAALNIKPHIENPYIVQAILWTLSSDRASFAINWLSGKELAQVQADAMGLPNSSLRDKESDAFQTICEILNLIGDYRTTVISFDELESVDCNEQGFTRAQVIALFAKDLYSKVKRGVLLLNMYATTWKDQVKVLPQAEAVIDRIGEKTFDLQHLNSDDVVALVSHWLDDFYTSKNLTPSYPVYPFNEAELREIGKEKPIVRKVLKWCAENWKFPGEKPGERENQVQKAFEKELVALDKTIDEYFEDSKLIAEALLFNMEVLKGETIEKVKIEEVEELKLKSVDKGYLHFKVTGKEEGKIVKIVVAVLQESSSRFVSAALSRLIDYKKFDMTRGCLIRSKDVKDNTKGKQYLDTLLSNEFAGEFIKLSSEDIKPLLAILFVSKACTDYEVSGSEITKFVIEKQIAMNNYLIREILSDPSGQVPSGLVDEDILPETPTQNLNESDDVSDMVDNLLSKIGL</sequence>
<comment type="caution">
    <text evidence="2">The sequence shown here is derived from an EMBL/GenBank/DDBJ whole genome shotgun (WGS) entry which is preliminary data.</text>
</comment>
<accession>A0A2A2TE18</accession>
<name>A0A2A2TE18_9CYAN</name>
<dbReference type="RefSeq" id="WP_095723732.1">
    <property type="nucleotide sequence ID" value="NZ_NTFS01000306.1"/>
</dbReference>
<organism evidence="2 3">
    <name type="scientific">Brunnivagina elsteri CCALA 953</name>
    <dbReference type="NCBI Taxonomy" id="987040"/>
    <lineage>
        <taxon>Bacteria</taxon>
        <taxon>Bacillati</taxon>
        <taxon>Cyanobacteriota</taxon>
        <taxon>Cyanophyceae</taxon>
        <taxon>Nostocales</taxon>
        <taxon>Calotrichaceae</taxon>
        <taxon>Brunnivagina</taxon>
    </lineage>
</organism>
<keyword evidence="3" id="KW-1185">Reference proteome</keyword>
<gene>
    <name evidence="2" type="ORF">CK510_22030</name>
</gene>
<protein>
    <recommendedName>
        <fullName evidence="1">KAP NTPase domain-containing protein</fullName>
    </recommendedName>
</protein>
<evidence type="ECO:0000259" key="1">
    <source>
        <dbReference type="Pfam" id="PF07693"/>
    </source>
</evidence>
<feature type="domain" description="KAP NTPase" evidence="1">
    <location>
        <begin position="48"/>
        <end position="128"/>
    </location>
</feature>
<reference evidence="2 3" key="1">
    <citation type="submission" date="2017-08" db="EMBL/GenBank/DDBJ databases">
        <title>Draft genome sequence of filamentous cyanobacterium Calothrix elsteri CCALA 953.</title>
        <authorList>
            <person name="Gagunashvili A.N."/>
            <person name="Elster J."/>
            <person name="Andresson O.S."/>
        </authorList>
    </citation>
    <scope>NUCLEOTIDE SEQUENCE [LARGE SCALE GENOMIC DNA]</scope>
    <source>
        <strain evidence="2 3">CCALA 953</strain>
    </source>
</reference>
<dbReference type="EMBL" id="NTFS01000306">
    <property type="protein sequence ID" value="PAX51941.1"/>
    <property type="molecule type" value="Genomic_DNA"/>
</dbReference>
<evidence type="ECO:0000313" key="3">
    <source>
        <dbReference type="Proteomes" id="UP000218238"/>
    </source>
</evidence>
<dbReference type="OrthoDB" id="474108at2"/>
<dbReference type="Pfam" id="PF07693">
    <property type="entry name" value="KAP_NTPase"/>
    <property type="match status" value="1"/>
</dbReference>
<dbReference type="InterPro" id="IPR011646">
    <property type="entry name" value="KAP_P-loop"/>
</dbReference>